<protein>
    <submittedName>
        <fullName evidence="2">Uncharacterized protein</fullName>
    </submittedName>
</protein>
<name>A0A2Z6ZZ70_9LAMI</name>
<accession>A0A2Z6ZZ70</accession>
<dbReference type="EMBL" id="KV021728">
    <property type="protein sequence ID" value="KZV14133.1"/>
    <property type="molecule type" value="Genomic_DNA"/>
</dbReference>
<reference evidence="2 3" key="1">
    <citation type="journal article" date="2015" name="Proc. Natl. Acad. Sci. U.S.A.">
        <title>The resurrection genome of Boea hygrometrica: A blueprint for survival of dehydration.</title>
        <authorList>
            <person name="Xiao L."/>
            <person name="Yang G."/>
            <person name="Zhang L."/>
            <person name="Yang X."/>
            <person name="Zhao S."/>
            <person name="Ji Z."/>
            <person name="Zhou Q."/>
            <person name="Hu M."/>
            <person name="Wang Y."/>
            <person name="Chen M."/>
            <person name="Xu Y."/>
            <person name="Jin H."/>
            <person name="Xiao X."/>
            <person name="Hu G."/>
            <person name="Bao F."/>
            <person name="Hu Y."/>
            <person name="Wan P."/>
            <person name="Li L."/>
            <person name="Deng X."/>
            <person name="Kuang T."/>
            <person name="Xiang C."/>
            <person name="Zhu J.K."/>
            <person name="Oliver M.J."/>
            <person name="He Y."/>
        </authorList>
    </citation>
    <scope>NUCLEOTIDE SEQUENCE [LARGE SCALE GENOMIC DNA]</scope>
    <source>
        <strain evidence="3">cv. XS01</strain>
    </source>
</reference>
<evidence type="ECO:0000313" key="2">
    <source>
        <dbReference type="EMBL" id="KZV14133.1"/>
    </source>
</evidence>
<evidence type="ECO:0000313" key="3">
    <source>
        <dbReference type="Proteomes" id="UP000250235"/>
    </source>
</evidence>
<organism evidence="2 3">
    <name type="scientific">Dorcoceras hygrometricum</name>
    <dbReference type="NCBI Taxonomy" id="472368"/>
    <lineage>
        <taxon>Eukaryota</taxon>
        <taxon>Viridiplantae</taxon>
        <taxon>Streptophyta</taxon>
        <taxon>Embryophyta</taxon>
        <taxon>Tracheophyta</taxon>
        <taxon>Spermatophyta</taxon>
        <taxon>Magnoliopsida</taxon>
        <taxon>eudicotyledons</taxon>
        <taxon>Gunneridae</taxon>
        <taxon>Pentapetalae</taxon>
        <taxon>asterids</taxon>
        <taxon>lamiids</taxon>
        <taxon>Lamiales</taxon>
        <taxon>Gesneriaceae</taxon>
        <taxon>Didymocarpoideae</taxon>
        <taxon>Trichosporeae</taxon>
        <taxon>Loxocarpinae</taxon>
        <taxon>Dorcoceras</taxon>
    </lineage>
</organism>
<dbReference type="Proteomes" id="UP000250235">
    <property type="component" value="Unassembled WGS sequence"/>
</dbReference>
<proteinExistence type="predicted"/>
<evidence type="ECO:0000256" key="1">
    <source>
        <dbReference type="SAM" id="MobiDB-lite"/>
    </source>
</evidence>
<sequence length="62" mass="6876">MPPRRNRHQETGETSRTENISHGCENPPLTTAQIAQFVAATVEKILANRPEANPPLNQQAKD</sequence>
<feature type="region of interest" description="Disordered" evidence="1">
    <location>
        <begin position="1"/>
        <end position="27"/>
    </location>
</feature>
<keyword evidence="3" id="KW-1185">Reference proteome</keyword>
<dbReference type="AlphaFoldDB" id="A0A2Z6ZZ70"/>
<gene>
    <name evidence="2" type="ORF">F511_44342</name>
</gene>